<evidence type="ECO:0000313" key="3">
    <source>
        <dbReference type="EMBL" id="JAP97704.1"/>
    </source>
</evidence>
<feature type="non-terminal residue" evidence="3">
    <location>
        <position position="593"/>
    </location>
</feature>
<feature type="region of interest" description="Disordered" evidence="1">
    <location>
        <begin position="484"/>
        <end position="593"/>
    </location>
</feature>
<proteinExistence type="predicted"/>
<dbReference type="InterPro" id="IPR036397">
    <property type="entry name" value="RNaseH_sf"/>
</dbReference>
<dbReference type="PANTHER" id="PTHR19303">
    <property type="entry name" value="TRANSPOSON"/>
    <property type="match status" value="1"/>
</dbReference>
<feature type="compositionally biased region" description="Basic residues" evidence="1">
    <location>
        <begin position="539"/>
        <end position="554"/>
    </location>
</feature>
<dbReference type="EMBL" id="GDHC01020924">
    <property type="protein sequence ID" value="JAP97704.1"/>
    <property type="molecule type" value="Transcribed_RNA"/>
</dbReference>
<name>A0A146KPT3_LYGHE</name>
<dbReference type="GO" id="GO:0003677">
    <property type="term" value="F:DNA binding"/>
    <property type="evidence" value="ECO:0007669"/>
    <property type="project" value="TreeGrafter"/>
</dbReference>
<dbReference type="Gene3D" id="3.30.420.10">
    <property type="entry name" value="Ribonuclease H-like superfamily/Ribonuclease H"/>
    <property type="match status" value="1"/>
</dbReference>
<reference evidence="3" key="1">
    <citation type="journal article" date="2016" name="Gigascience">
        <title>De novo construction of an expanded transcriptome assembly for the western tarnished plant bug, Lygus hesperus.</title>
        <authorList>
            <person name="Tassone E.E."/>
            <person name="Geib S.M."/>
            <person name="Hall B."/>
            <person name="Fabrick J.A."/>
            <person name="Brent C.S."/>
            <person name="Hull J.J."/>
        </authorList>
    </citation>
    <scope>NUCLEOTIDE SEQUENCE</scope>
</reference>
<feature type="compositionally biased region" description="Polar residues" evidence="1">
    <location>
        <begin position="441"/>
        <end position="455"/>
    </location>
</feature>
<dbReference type="InterPro" id="IPR050863">
    <property type="entry name" value="CenT-Element_Derived"/>
</dbReference>
<dbReference type="Pfam" id="PF03184">
    <property type="entry name" value="DDE_1"/>
    <property type="match status" value="1"/>
</dbReference>
<feature type="domain" description="DDE-1" evidence="2">
    <location>
        <begin position="229"/>
        <end position="394"/>
    </location>
</feature>
<sequence length="593" mass="65929">ETSPSLKMRNPKRKTSHGTFSAATMKTAVQEVLEDDSSLRVVASKSGIAHQTLARYVKKQKEHPNDEVRMVPNYSVRKIFTSDQEKSLADYVVKCSKMFYGLSKDDVRKLAFQMATINRLKIPEQWKNTEKAGIDWAYGFMKRNPQLSLRTPEGCSLARAIAFNRHNVEMFFNLLEKVLVRGQGFVQGTRIYNLDETSTTTNAKTQQKVIAERGTKQVSSVTSGEKGTLVTTCVIIAADGNCLPPVMVFPRRNFKSWMLNQAPPGTLGLAAPSGWMNCELFVETMKHFIKFSGSSIDNPSLMIYDNHESHLSIEVLDLAKDNGVTILTIPPHCSSKLQPLDVGVFKPFNVAYDHAVKSWLCRHPGERLSIYNVAECVGSAFNTAMTRSTIANAFRKCGIHPYNRGIFTDTDFLPSQVTDRPVPDDQPSPSCEPPTPQPMSKNPSEAQAGTSASTSTDHDDNRLFQNSAASTFELQPHLQHGVGYQEELGNPTSFVGPEDFHGFPKRVSSVGKRQTRKRGKSMIATDTPNKKEIEAKAQLKNKKVQSKKRNGAKRKLFEESSGEDEDPPTFANHSDDHNQTEGTHETDHSNSAS</sequence>
<feature type="compositionally biased region" description="Pro residues" evidence="1">
    <location>
        <begin position="424"/>
        <end position="437"/>
    </location>
</feature>
<dbReference type="AlphaFoldDB" id="A0A146KPT3"/>
<dbReference type="PANTHER" id="PTHR19303:SF71">
    <property type="entry name" value="ZINC FINGER PHD-TYPE DOMAIN-CONTAINING PROTEIN"/>
    <property type="match status" value="1"/>
</dbReference>
<accession>A0A146KPT3</accession>
<evidence type="ECO:0000259" key="2">
    <source>
        <dbReference type="Pfam" id="PF03184"/>
    </source>
</evidence>
<dbReference type="GO" id="GO:0005634">
    <property type="term" value="C:nucleus"/>
    <property type="evidence" value="ECO:0007669"/>
    <property type="project" value="TreeGrafter"/>
</dbReference>
<feature type="region of interest" description="Disordered" evidence="1">
    <location>
        <begin position="413"/>
        <end position="462"/>
    </location>
</feature>
<feature type="compositionally biased region" description="Basic and acidic residues" evidence="1">
    <location>
        <begin position="528"/>
        <end position="537"/>
    </location>
</feature>
<protein>
    <submittedName>
        <fullName evidence="3">Pogo transposable element with ZNF domain</fullName>
    </submittedName>
</protein>
<organism evidence="3">
    <name type="scientific">Lygus hesperus</name>
    <name type="common">Western plant bug</name>
    <dbReference type="NCBI Taxonomy" id="30085"/>
    <lineage>
        <taxon>Eukaryota</taxon>
        <taxon>Metazoa</taxon>
        <taxon>Ecdysozoa</taxon>
        <taxon>Arthropoda</taxon>
        <taxon>Hexapoda</taxon>
        <taxon>Insecta</taxon>
        <taxon>Pterygota</taxon>
        <taxon>Neoptera</taxon>
        <taxon>Paraneoptera</taxon>
        <taxon>Hemiptera</taxon>
        <taxon>Heteroptera</taxon>
        <taxon>Panheteroptera</taxon>
        <taxon>Cimicomorpha</taxon>
        <taxon>Miridae</taxon>
        <taxon>Mirini</taxon>
        <taxon>Lygus</taxon>
    </lineage>
</organism>
<feature type="non-terminal residue" evidence="3">
    <location>
        <position position="1"/>
    </location>
</feature>
<dbReference type="InterPro" id="IPR004875">
    <property type="entry name" value="DDE_SF_endonuclease_dom"/>
</dbReference>
<gene>
    <name evidence="3" type="primary">Pogz_0</name>
    <name evidence="3" type="ORF">g.77737</name>
</gene>
<evidence type="ECO:0000256" key="1">
    <source>
        <dbReference type="SAM" id="MobiDB-lite"/>
    </source>
</evidence>
<feature type="compositionally biased region" description="Basic and acidic residues" evidence="1">
    <location>
        <begin position="573"/>
        <end position="593"/>
    </location>
</feature>